<keyword evidence="1" id="KW-1133">Transmembrane helix</keyword>
<dbReference type="AlphaFoldDB" id="A0A9D1FWQ7"/>
<evidence type="ECO:0000313" key="3">
    <source>
        <dbReference type="Proteomes" id="UP000824139"/>
    </source>
</evidence>
<gene>
    <name evidence="2" type="ORF">IAD41_07955</name>
</gene>
<organism evidence="2 3">
    <name type="scientific">Candidatus Scatenecus faecavium</name>
    <dbReference type="NCBI Taxonomy" id="2840915"/>
    <lineage>
        <taxon>Bacteria</taxon>
        <taxon>Candidatus Scatenecus</taxon>
    </lineage>
</organism>
<feature type="transmembrane region" description="Helical" evidence="1">
    <location>
        <begin position="7"/>
        <end position="28"/>
    </location>
</feature>
<evidence type="ECO:0000313" key="2">
    <source>
        <dbReference type="EMBL" id="HIS83519.1"/>
    </source>
</evidence>
<comment type="caution">
    <text evidence="2">The sequence shown here is derived from an EMBL/GenBank/DDBJ whole genome shotgun (WGS) entry which is preliminary data.</text>
</comment>
<dbReference type="Proteomes" id="UP000824139">
    <property type="component" value="Unassembled WGS sequence"/>
</dbReference>
<dbReference type="NCBIfam" id="TIGR02532">
    <property type="entry name" value="IV_pilin_GFxxxE"/>
    <property type="match status" value="1"/>
</dbReference>
<keyword evidence="1" id="KW-0472">Membrane</keyword>
<protein>
    <submittedName>
        <fullName evidence="2">Prepilin-type N-terminal cleavage/methylation domain-containing protein</fullName>
    </submittedName>
</protein>
<dbReference type="SUPFAM" id="SSF54523">
    <property type="entry name" value="Pili subunits"/>
    <property type="match status" value="1"/>
</dbReference>
<dbReference type="EMBL" id="DVJO01000172">
    <property type="protein sequence ID" value="HIS83519.1"/>
    <property type="molecule type" value="Genomic_DNA"/>
</dbReference>
<sequence>MMKLSKAFTMAEVLITLGIIGIIAAMTLPNLIARQRSKVLEAQFHKRYNEVQQALLMIKRNEMPLYGNYIGRQIQPLLVAQFKGAVVRGKQRYELPVYKTFNKTADFSPNLYDDGGVIISKEFFIFLNTDKNDTTNIQFVIDINGLQKPNIAGYDLFIFRLDKNDTLTPMPVNTAYCMKDKKNTSILNGWTCSYYAMTDKDYFKNLGW</sequence>
<proteinExistence type="predicted"/>
<reference evidence="2" key="1">
    <citation type="submission" date="2020-10" db="EMBL/GenBank/DDBJ databases">
        <authorList>
            <person name="Gilroy R."/>
        </authorList>
    </citation>
    <scope>NUCLEOTIDE SEQUENCE</scope>
    <source>
        <strain evidence="2">CHK152-2994</strain>
    </source>
</reference>
<accession>A0A9D1FWQ7</accession>
<name>A0A9D1FWQ7_9BACT</name>
<dbReference type="InterPro" id="IPR045584">
    <property type="entry name" value="Pilin-like"/>
</dbReference>
<evidence type="ECO:0000256" key="1">
    <source>
        <dbReference type="SAM" id="Phobius"/>
    </source>
</evidence>
<reference evidence="2" key="2">
    <citation type="journal article" date="2021" name="PeerJ">
        <title>Extensive microbial diversity within the chicken gut microbiome revealed by metagenomics and culture.</title>
        <authorList>
            <person name="Gilroy R."/>
            <person name="Ravi A."/>
            <person name="Getino M."/>
            <person name="Pursley I."/>
            <person name="Horton D.L."/>
            <person name="Alikhan N.F."/>
            <person name="Baker D."/>
            <person name="Gharbi K."/>
            <person name="Hall N."/>
            <person name="Watson M."/>
            <person name="Adriaenssens E.M."/>
            <person name="Foster-Nyarko E."/>
            <person name="Jarju S."/>
            <person name="Secka A."/>
            <person name="Antonio M."/>
            <person name="Oren A."/>
            <person name="Chaudhuri R.R."/>
            <person name="La Ragione R."/>
            <person name="Hildebrand F."/>
            <person name="Pallen M.J."/>
        </authorList>
    </citation>
    <scope>NUCLEOTIDE SEQUENCE</scope>
    <source>
        <strain evidence="2">CHK152-2994</strain>
    </source>
</reference>
<dbReference type="InterPro" id="IPR012902">
    <property type="entry name" value="N_methyl_site"/>
</dbReference>
<keyword evidence="1" id="KW-0812">Transmembrane</keyword>